<dbReference type="EMBL" id="RMBX01000011">
    <property type="protein sequence ID" value="RPD39484.1"/>
    <property type="molecule type" value="Genomic_DNA"/>
</dbReference>
<evidence type="ECO:0000313" key="2">
    <source>
        <dbReference type="EMBL" id="RPD39484.1"/>
    </source>
</evidence>
<keyword evidence="3" id="KW-1185">Reference proteome</keyword>
<evidence type="ECO:0000313" key="3">
    <source>
        <dbReference type="Proteomes" id="UP000279089"/>
    </source>
</evidence>
<accession>A0A3N4M7K2</accession>
<evidence type="ECO:0000256" key="1">
    <source>
        <dbReference type="SAM" id="SignalP"/>
    </source>
</evidence>
<protein>
    <recommendedName>
        <fullName evidence="4">DUF5018 domain-containing protein</fullName>
    </recommendedName>
</protein>
<evidence type="ECO:0008006" key="4">
    <source>
        <dbReference type="Google" id="ProtNLM"/>
    </source>
</evidence>
<comment type="caution">
    <text evidence="2">The sequence shown here is derived from an EMBL/GenBank/DDBJ whole genome shotgun (WGS) entry which is preliminary data.</text>
</comment>
<organism evidence="2 3">
    <name type="scientific">Chitinophaga barathri</name>
    <dbReference type="NCBI Taxonomy" id="1647451"/>
    <lineage>
        <taxon>Bacteria</taxon>
        <taxon>Pseudomonadati</taxon>
        <taxon>Bacteroidota</taxon>
        <taxon>Chitinophagia</taxon>
        <taxon>Chitinophagales</taxon>
        <taxon>Chitinophagaceae</taxon>
        <taxon>Chitinophaga</taxon>
    </lineage>
</organism>
<reference evidence="3" key="1">
    <citation type="submission" date="2018-11" db="EMBL/GenBank/DDBJ databases">
        <title>Chitinophaga lutea sp.nov., isolate from arsenic contaminated soil.</title>
        <authorList>
            <person name="Zong Y."/>
        </authorList>
    </citation>
    <scope>NUCLEOTIDE SEQUENCE [LARGE SCALE GENOMIC DNA]</scope>
    <source>
        <strain evidence="3">YLT18</strain>
    </source>
</reference>
<feature type="signal peptide" evidence="1">
    <location>
        <begin position="1"/>
        <end position="19"/>
    </location>
</feature>
<dbReference type="AlphaFoldDB" id="A0A3N4M7K2"/>
<name>A0A3N4M7K2_9BACT</name>
<dbReference type="OrthoDB" id="674886at2"/>
<sequence length="326" mass="35416">MIQRLIGCFALATALAACTKTVSLPAEPANRVLEYKISTSDGDLRAVIDESDKTINIYLPYYLYQLKMAATSITLSGGATVQPLSGELVNLRDSTVAYTVSAKDGAKAVYRLKVHVMQVPHAADELSSVTDTFTTRLGSGITITGQNFLADTTLAYISLIDKNGKEHRLPRGTPQLSTTKMDGLVPNDKTLDTGLYKVKITSLKESVVLTYPVRLKYALPVFNVGEYKVTASQGGTIRLPGRDIRGLQRFAIRIATTGGIFNLAGYKDLEIVSYTDEEAILRIPEDCPPGAYPQSATASLWHYIVFEEKGPEFYGAGGFQITVTAK</sequence>
<dbReference type="PROSITE" id="PS51257">
    <property type="entry name" value="PROKAR_LIPOPROTEIN"/>
    <property type="match status" value="1"/>
</dbReference>
<keyword evidence="1" id="KW-0732">Signal</keyword>
<proteinExistence type="predicted"/>
<feature type="chain" id="PRO_5018276202" description="DUF5018 domain-containing protein" evidence="1">
    <location>
        <begin position="20"/>
        <end position="326"/>
    </location>
</feature>
<dbReference type="Proteomes" id="UP000279089">
    <property type="component" value="Unassembled WGS sequence"/>
</dbReference>
<gene>
    <name evidence="2" type="ORF">EG028_20415</name>
</gene>
<dbReference type="Gene3D" id="2.60.40.2340">
    <property type="match status" value="1"/>
</dbReference>
<dbReference type="RefSeq" id="WP_120518128.1">
    <property type="nucleotide sequence ID" value="NZ_QXZY01000011.1"/>
</dbReference>